<dbReference type="AlphaFoldDB" id="L7FKH6"/>
<accession>L7FKH6</accession>
<dbReference type="OrthoDB" id="29156at2759"/>
<dbReference type="RefSeq" id="XP_004184258.1">
    <property type="nucleotide sequence ID" value="XM_004184210.1"/>
</dbReference>
<evidence type="ECO:0000313" key="2">
    <source>
        <dbReference type="Proteomes" id="UP000014680"/>
    </source>
</evidence>
<dbReference type="EMBL" id="KB207106">
    <property type="protein sequence ID" value="ELP84912.1"/>
    <property type="molecule type" value="Genomic_DNA"/>
</dbReference>
<sequence>MQTIKQSELLHKALQYPFDTHLREYKFVIHSASNCENGDISLRNQIITKMDMYLHGLVEEEEMYRTLCLVQYLIEHKQFEKRICYTKFYGIFQILIFIFSFKKITTKNLVFLKAVELAYQWSQRKETEIYIHIFRKICVKLDDCKNLRAQELIQSCICCSVEKSPVALYQQSEDCVDKLKPSFLKTLKFRTFNKLYKDSDLNYSELSEY</sequence>
<dbReference type="KEGG" id="eiv:EIN_284980"/>
<dbReference type="Proteomes" id="UP000014680">
    <property type="component" value="Unassembled WGS sequence"/>
</dbReference>
<keyword evidence="2" id="KW-1185">Reference proteome</keyword>
<dbReference type="VEuPathDB" id="AmoebaDB:EIN_284980"/>
<gene>
    <name evidence="1" type="ORF">EIN_284980</name>
</gene>
<evidence type="ECO:0008006" key="3">
    <source>
        <dbReference type="Google" id="ProtNLM"/>
    </source>
</evidence>
<protein>
    <recommendedName>
        <fullName evidence="3">VHS domain-containing protein</fullName>
    </recommendedName>
</protein>
<name>L7FKH6_ENTIV</name>
<evidence type="ECO:0000313" key="1">
    <source>
        <dbReference type="EMBL" id="ELP84912.1"/>
    </source>
</evidence>
<reference evidence="1 2" key="1">
    <citation type="submission" date="2012-10" db="EMBL/GenBank/DDBJ databases">
        <authorList>
            <person name="Zafar N."/>
            <person name="Inman J."/>
            <person name="Hall N."/>
            <person name="Lorenzi H."/>
            <person name="Caler E."/>
        </authorList>
    </citation>
    <scope>NUCLEOTIDE SEQUENCE [LARGE SCALE GENOMIC DNA]</scope>
    <source>
        <strain evidence="1 2">IP1</strain>
    </source>
</reference>
<dbReference type="GeneID" id="14883798"/>
<organism evidence="1 2">
    <name type="scientific">Entamoeba invadens IP1</name>
    <dbReference type="NCBI Taxonomy" id="370355"/>
    <lineage>
        <taxon>Eukaryota</taxon>
        <taxon>Amoebozoa</taxon>
        <taxon>Evosea</taxon>
        <taxon>Archamoebae</taxon>
        <taxon>Mastigamoebida</taxon>
        <taxon>Entamoebidae</taxon>
        <taxon>Entamoeba</taxon>
    </lineage>
</organism>
<proteinExistence type="predicted"/>